<name>A0A6I9UPL3_SESIN</name>
<evidence type="ECO:0000313" key="2">
    <source>
        <dbReference type="Proteomes" id="UP000504604"/>
    </source>
</evidence>
<dbReference type="InParanoid" id="A0A6I9UPL3"/>
<keyword evidence="2" id="KW-1185">Reference proteome</keyword>
<dbReference type="KEGG" id="sind:105178659"/>
<proteinExistence type="predicted"/>
<sequence>MVVEGPIIEGGRDTVPDYMNWYYQITWVQISHNILSTNTPGYRPTDTRDWEFVYNRMEQLVIDCENAGDDEQSLRDTRPRARTIGREIMNFSSSRYPNVRVRPADTARSNAFTEAGPSSGHAEAGPSTVFPKAGPSSFYPETGPSTAYTPYAPYLPSFVGTFTHNFNPQFRR</sequence>
<gene>
    <name evidence="3" type="primary">LOC105178659</name>
</gene>
<dbReference type="AlphaFoldDB" id="A0A6I9UPL3"/>
<protein>
    <submittedName>
        <fullName evidence="3">Uncharacterized protein LOC105178659</fullName>
    </submittedName>
</protein>
<evidence type="ECO:0000313" key="3">
    <source>
        <dbReference type="RefSeq" id="XP_011100477.1"/>
    </source>
</evidence>
<evidence type="ECO:0000256" key="1">
    <source>
        <dbReference type="SAM" id="MobiDB-lite"/>
    </source>
</evidence>
<accession>A0A6I9UPL3</accession>
<organism evidence="2 3">
    <name type="scientific">Sesamum indicum</name>
    <name type="common">Oriental sesame</name>
    <name type="synonym">Sesamum orientale</name>
    <dbReference type="NCBI Taxonomy" id="4182"/>
    <lineage>
        <taxon>Eukaryota</taxon>
        <taxon>Viridiplantae</taxon>
        <taxon>Streptophyta</taxon>
        <taxon>Embryophyta</taxon>
        <taxon>Tracheophyta</taxon>
        <taxon>Spermatophyta</taxon>
        <taxon>Magnoliopsida</taxon>
        <taxon>eudicotyledons</taxon>
        <taxon>Gunneridae</taxon>
        <taxon>Pentapetalae</taxon>
        <taxon>asterids</taxon>
        <taxon>lamiids</taxon>
        <taxon>Lamiales</taxon>
        <taxon>Pedaliaceae</taxon>
        <taxon>Sesamum</taxon>
    </lineage>
</organism>
<dbReference type="Proteomes" id="UP000504604">
    <property type="component" value="Linkage group LG16"/>
</dbReference>
<dbReference type="GeneID" id="105178659"/>
<dbReference type="RefSeq" id="XP_011100477.1">
    <property type="nucleotide sequence ID" value="XM_011102175.2"/>
</dbReference>
<reference evidence="3" key="1">
    <citation type="submission" date="2025-08" db="UniProtKB">
        <authorList>
            <consortium name="RefSeq"/>
        </authorList>
    </citation>
    <scope>IDENTIFICATION</scope>
</reference>
<feature type="region of interest" description="Disordered" evidence="1">
    <location>
        <begin position="110"/>
        <end position="136"/>
    </location>
</feature>